<reference evidence="1 2" key="1">
    <citation type="journal article" date="2019" name="Nat. Ecol. Evol.">
        <title>Megaphylogeny resolves global patterns of mushroom evolution.</title>
        <authorList>
            <person name="Varga T."/>
            <person name="Krizsan K."/>
            <person name="Foldi C."/>
            <person name="Dima B."/>
            <person name="Sanchez-Garcia M."/>
            <person name="Sanchez-Ramirez S."/>
            <person name="Szollosi G.J."/>
            <person name="Szarkandi J.G."/>
            <person name="Papp V."/>
            <person name="Albert L."/>
            <person name="Andreopoulos W."/>
            <person name="Angelini C."/>
            <person name="Antonin V."/>
            <person name="Barry K.W."/>
            <person name="Bougher N.L."/>
            <person name="Buchanan P."/>
            <person name="Buyck B."/>
            <person name="Bense V."/>
            <person name="Catcheside P."/>
            <person name="Chovatia M."/>
            <person name="Cooper J."/>
            <person name="Damon W."/>
            <person name="Desjardin D."/>
            <person name="Finy P."/>
            <person name="Geml J."/>
            <person name="Haridas S."/>
            <person name="Hughes K."/>
            <person name="Justo A."/>
            <person name="Karasinski D."/>
            <person name="Kautmanova I."/>
            <person name="Kiss B."/>
            <person name="Kocsube S."/>
            <person name="Kotiranta H."/>
            <person name="LaButti K.M."/>
            <person name="Lechner B.E."/>
            <person name="Liimatainen K."/>
            <person name="Lipzen A."/>
            <person name="Lukacs Z."/>
            <person name="Mihaltcheva S."/>
            <person name="Morgado L.N."/>
            <person name="Niskanen T."/>
            <person name="Noordeloos M.E."/>
            <person name="Ohm R.A."/>
            <person name="Ortiz-Santana B."/>
            <person name="Ovrebo C."/>
            <person name="Racz N."/>
            <person name="Riley R."/>
            <person name="Savchenko A."/>
            <person name="Shiryaev A."/>
            <person name="Soop K."/>
            <person name="Spirin V."/>
            <person name="Szebenyi C."/>
            <person name="Tomsovsky M."/>
            <person name="Tulloss R.E."/>
            <person name="Uehling J."/>
            <person name="Grigoriev I.V."/>
            <person name="Vagvolgyi C."/>
            <person name="Papp T."/>
            <person name="Martin F.M."/>
            <person name="Miettinen O."/>
            <person name="Hibbett D.S."/>
            <person name="Nagy L.G."/>
        </authorList>
    </citation>
    <scope>NUCLEOTIDE SEQUENCE [LARGE SCALE GENOMIC DNA]</scope>
    <source>
        <strain evidence="1 2">NL-1719</strain>
    </source>
</reference>
<proteinExistence type="predicted"/>
<sequence>MERSDLWGGIIEPSNYRISPWSQASLIRSGSSKLDVSYERVSLNDPRCRFTISVLGELSRVRSLNISPPKSHTNTDNIQKIARCLEQPAPQLEELSFGSNENGMRFSHFLSTFRLFNGNAPVFVSIISIQRQVQLRG</sequence>
<evidence type="ECO:0000313" key="1">
    <source>
        <dbReference type="EMBL" id="TFK69973.1"/>
    </source>
</evidence>
<dbReference type="Proteomes" id="UP000308600">
    <property type="component" value="Unassembled WGS sequence"/>
</dbReference>
<evidence type="ECO:0000313" key="2">
    <source>
        <dbReference type="Proteomes" id="UP000308600"/>
    </source>
</evidence>
<accession>A0ACD3AW47</accession>
<name>A0ACD3AW47_9AGAR</name>
<gene>
    <name evidence="1" type="ORF">BDN72DRAFT_577374</name>
</gene>
<keyword evidence="2" id="KW-1185">Reference proteome</keyword>
<protein>
    <submittedName>
        <fullName evidence="1">Uncharacterized protein</fullName>
    </submittedName>
</protein>
<organism evidence="1 2">
    <name type="scientific">Pluteus cervinus</name>
    <dbReference type="NCBI Taxonomy" id="181527"/>
    <lineage>
        <taxon>Eukaryota</taxon>
        <taxon>Fungi</taxon>
        <taxon>Dikarya</taxon>
        <taxon>Basidiomycota</taxon>
        <taxon>Agaricomycotina</taxon>
        <taxon>Agaricomycetes</taxon>
        <taxon>Agaricomycetidae</taxon>
        <taxon>Agaricales</taxon>
        <taxon>Pluteineae</taxon>
        <taxon>Pluteaceae</taxon>
        <taxon>Pluteus</taxon>
    </lineage>
</organism>
<dbReference type="EMBL" id="ML208321">
    <property type="protein sequence ID" value="TFK69973.1"/>
    <property type="molecule type" value="Genomic_DNA"/>
</dbReference>